<protein>
    <recommendedName>
        <fullName evidence="3">RNase H type-1 domain-containing protein</fullName>
    </recommendedName>
</protein>
<evidence type="ECO:0008006" key="3">
    <source>
        <dbReference type="Google" id="ProtNLM"/>
    </source>
</evidence>
<sequence>MWNHLQSLSIKNKVLLHFCFYCWKDKNDFKHAEVLSTLIKPYLISILDNWDSSLLSSNCAGIGRVIKDDKGRFLSAYGKQLYHRDVAQLEFIAILSLKDILDEWMTEAEDI</sequence>
<gene>
    <name evidence="1" type="ORF">M5K25_001887</name>
</gene>
<reference evidence="1 2" key="1">
    <citation type="journal article" date="2024" name="Plant Biotechnol. J.">
        <title>Dendrobium thyrsiflorum genome and its molecular insights into genes involved in important horticultural traits.</title>
        <authorList>
            <person name="Chen B."/>
            <person name="Wang J.Y."/>
            <person name="Zheng P.J."/>
            <person name="Li K.L."/>
            <person name="Liang Y.M."/>
            <person name="Chen X.F."/>
            <person name="Zhang C."/>
            <person name="Zhao X."/>
            <person name="He X."/>
            <person name="Zhang G.Q."/>
            <person name="Liu Z.J."/>
            <person name="Xu Q."/>
        </authorList>
    </citation>
    <scope>NUCLEOTIDE SEQUENCE [LARGE SCALE GENOMIC DNA]</scope>
    <source>
        <strain evidence="1">GZMU011</strain>
    </source>
</reference>
<evidence type="ECO:0000313" key="1">
    <source>
        <dbReference type="EMBL" id="KAL0927689.1"/>
    </source>
</evidence>
<accession>A0ABD0VRM6</accession>
<evidence type="ECO:0000313" key="2">
    <source>
        <dbReference type="Proteomes" id="UP001552299"/>
    </source>
</evidence>
<keyword evidence="2" id="KW-1185">Reference proteome</keyword>
<dbReference type="Proteomes" id="UP001552299">
    <property type="component" value="Unassembled WGS sequence"/>
</dbReference>
<organism evidence="1 2">
    <name type="scientific">Dendrobium thyrsiflorum</name>
    <name type="common">Pinecone-like raceme dendrobium</name>
    <name type="synonym">Orchid</name>
    <dbReference type="NCBI Taxonomy" id="117978"/>
    <lineage>
        <taxon>Eukaryota</taxon>
        <taxon>Viridiplantae</taxon>
        <taxon>Streptophyta</taxon>
        <taxon>Embryophyta</taxon>
        <taxon>Tracheophyta</taxon>
        <taxon>Spermatophyta</taxon>
        <taxon>Magnoliopsida</taxon>
        <taxon>Liliopsida</taxon>
        <taxon>Asparagales</taxon>
        <taxon>Orchidaceae</taxon>
        <taxon>Epidendroideae</taxon>
        <taxon>Malaxideae</taxon>
        <taxon>Dendrobiinae</taxon>
        <taxon>Dendrobium</taxon>
    </lineage>
</organism>
<proteinExistence type="predicted"/>
<comment type="caution">
    <text evidence="1">The sequence shown here is derived from an EMBL/GenBank/DDBJ whole genome shotgun (WGS) entry which is preliminary data.</text>
</comment>
<dbReference type="AlphaFoldDB" id="A0ABD0VRM6"/>
<dbReference type="EMBL" id="JANQDX010000002">
    <property type="protein sequence ID" value="KAL0927689.1"/>
    <property type="molecule type" value="Genomic_DNA"/>
</dbReference>
<name>A0ABD0VRM6_DENTH</name>